<evidence type="ECO:0000256" key="1">
    <source>
        <dbReference type="ARBA" id="ARBA00004651"/>
    </source>
</evidence>
<dbReference type="InterPro" id="IPR051907">
    <property type="entry name" value="DoxX-like_oxidoreductase"/>
</dbReference>
<dbReference type="PANTHER" id="PTHR33452:SF1">
    <property type="entry name" value="INNER MEMBRANE PROTEIN YPHA-RELATED"/>
    <property type="match status" value="1"/>
</dbReference>
<dbReference type="Pfam" id="PF07681">
    <property type="entry name" value="DoxX"/>
    <property type="match status" value="1"/>
</dbReference>
<dbReference type="GO" id="GO:0005886">
    <property type="term" value="C:plasma membrane"/>
    <property type="evidence" value="ECO:0007669"/>
    <property type="project" value="UniProtKB-SubCell"/>
</dbReference>
<evidence type="ECO:0000313" key="9">
    <source>
        <dbReference type="Proteomes" id="UP000184440"/>
    </source>
</evidence>
<feature type="transmembrane region" description="Helical" evidence="7">
    <location>
        <begin position="7"/>
        <end position="24"/>
    </location>
</feature>
<keyword evidence="3" id="KW-1003">Cell membrane</keyword>
<dbReference type="InterPro" id="IPR032808">
    <property type="entry name" value="DoxX"/>
</dbReference>
<gene>
    <name evidence="8" type="ORF">SAMN05443668_103396</name>
</gene>
<keyword evidence="6 7" id="KW-0472">Membrane</keyword>
<dbReference type="AlphaFoldDB" id="A0A1M7PJ87"/>
<dbReference type="PANTHER" id="PTHR33452">
    <property type="entry name" value="OXIDOREDUCTASE CATD-RELATED"/>
    <property type="match status" value="1"/>
</dbReference>
<dbReference type="STRING" id="134849.SAMN05443668_103396"/>
<feature type="transmembrane region" description="Helical" evidence="7">
    <location>
        <begin position="105"/>
        <end position="126"/>
    </location>
</feature>
<comment type="subcellular location">
    <subcellularLocation>
        <location evidence="1">Cell membrane</location>
        <topology evidence="1">Multi-pass membrane protein</topology>
    </subcellularLocation>
</comment>
<feature type="transmembrane region" description="Helical" evidence="7">
    <location>
        <begin position="60"/>
        <end position="85"/>
    </location>
</feature>
<evidence type="ECO:0000256" key="6">
    <source>
        <dbReference type="ARBA" id="ARBA00023136"/>
    </source>
</evidence>
<evidence type="ECO:0000256" key="3">
    <source>
        <dbReference type="ARBA" id="ARBA00022475"/>
    </source>
</evidence>
<reference evidence="8 9" key="1">
    <citation type="submission" date="2016-11" db="EMBL/GenBank/DDBJ databases">
        <authorList>
            <person name="Jaros S."/>
            <person name="Januszkiewicz K."/>
            <person name="Wedrychowicz H."/>
        </authorList>
    </citation>
    <scope>NUCLEOTIDE SEQUENCE [LARGE SCALE GENOMIC DNA]</scope>
    <source>
        <strain evidence="8 9">DSM 46144</strain>
    </source>
</reference>
<dbReference type="RefSeq" id="WP_073256307.1">
    <property type="nucleotide sequence ID" value="NZ_FRCS01000003.1"/>
</dbReference>
<evidence type="ECO:0000256" key="4">
    <source>
        <dbReference type="ARBA" id="ARBA00022692"/>
    </source>
</evidence>
<proteinExistence type="inferred from homology"/>
<sequence>MNSVDAGVLLIRLIVGATLLMHAWNHWFGGGKIAGTAGWFESLGLRPGRMQAWASVATEIAAGLGLILGLLTPLACAAAIGPMLVAGITAHRKNGFFVFKDGWEYVLMIAVVAAAIALIGPGAASLDDALDIVARGPLGLAIAVVGGVGGAALLLAATWRPSR</sequence>
<evidence type="ECO:0000256" key="2">
    <source>
        <dbReference type="ARBA" id="ARBA00006679"/>
    </source>
</evidence>
<dbReference type="Proteomes" id="UP000184440">
    <property type="component" value="Unassembled WGS sequence"/>
</dbReference>
<dbReference type="EMBL" id="FRCS01000003">
    <property type="protein sequence ID" value="SHN16933.1"/>
    <property type="molecule type" value="Genomic_DNA"/>
</dbReference>
<dbReference type="OrthoDB" id="346004at2"/>
<protein>
    <submittedName>
        <fullName evidence="8">Putative oxidoreductase</fullName>
    </submittedName>
</protein>
<name>A0A1M7PJ87_9ACTN</name>
<evidence type="ECO:0000313" key="8">
    <source>
        <dbReference type="EMBL" id="SHN16933.1"/>
    </source>
</evidence>
<evidence type="ECO:0000256" key="7">
    <source>
        <dbReference type="SAM" id="Phobius"/>
    </source>
</evidence>
<keyword evidence="9" id="KW-1185">Reference proteome</keyword>
<feature type="transmembrane region" description="Helical" evidence="7">
    <location>
        <begin position="138"/>
        <end position="159"/>
    </location>
</feature>
<keyword evidence="4 7" id="KW-0812">Transmembrane</keyword>
<keyword evidence="5 7" id="KW-1133">Transmembrane helix</keyword>
<comment type="similarity">
    <text evidence="2">Belongs to the DoxX family.</text>
</comment>
<evidence type="ECO:0000256" key="5">
    <source>
        <dbReference type="ARBA" id="ARBA00022989"/>
    </source>
</evidence>
<accession>A0A1M7PJ87</accession>
<organism evidence="8 9">
    <name type="scientific">Cryptosporangium aurantiacum</name>
    <dbReference type="NCBI Taxonomy" id="134849"/>
    <lineage>
        <taxon>Bacteria</taxon>
        <taxon>Bacillati</taxon>
        <taxon>Actinomycetota</taxon>
        <taxon>Actinomycetes</taxon>
        <taxon>Cryptosporangiales</taxon>
        <taxon>Cryptosporangiaceae</taxon>
        <taxon>Cryptosporangium</taxon>
    </lineage>
</organism>